<keyword evidence="19" id="KW-1185">Reference proteome</keyword>
<dbReference type="GO" id="GO:0005737">
    <property type="term" value="C:cytoplasm"/>
    <property type="evidence" value="ECO:0007669"/>
    <property type="project" value="UniProtKB-SubCell"/>
</dbReference>
<name>A0A840BC44_9RHOO</name>
<feature type="binding site" evidence="15">
    <location>
        <position position="250"/>
    </location>
    <ligand>
        <name>S-adenosyl-L-methionine</name>
        <dbReference type="ChEBI" id="CHEBI:59789"/>
        <label>2</label>
    </ligand>
</feature>
<comment type="caution">
    <text evidence="18">The sequence shown here is derived from an EMBL/GenBank/DDBJ whole genome shotgun (WGS) entry which is preliminary data.</text>
</comment>
<evidence type="ECO:0000256" key="9">
    <source>
        <dbReference type="ARBA" id="ARBA00023002"/>
    </source>
</evidence>
<comment type="subcellular location">
    <subcellularLocation>
        <location evidence="1 14">Cytoplasm</location>
    </subcellularLocation>
</comment>
<comment type="pathway">
    <text evidence="2 14">Porphyrin-containing compound metabolism; protoporphyrin-IX biosynthesis; protoporphyrinogen-IX from coproporphyrinogen-III (AdoMet route): step 1/1.</text>
</comment>
<dbReference type="Pfam" id="PF06969">
    <property type="entry name" value="HemN_C"/>
    <property type="match status" value="1"/>
</dbReference>
<accession>A0A840BC44</accession>
<comment type="subunit">
    <text evidence="4">Monomer.</text>
</comment>
<gene>
    <name evidence="18" type="ORF">GGR36_000419</name>
</gene>
<evidence type="ECO:0000256" key="4">
    <source>
        <dbReference type="ARBA" id="ARBA00011245"/>
    </source>
</evidence>
<keyword evidence="5 14" id="KW-0004">4Fe-4S</keyword>
<keyword evidence="12 14" id="KW-0627">Porphyrin biosynthesis</keyword>
<dbReference type="GO" id="GO:0051539">
    <property type="term" value="F:4 iron, 4 sulfur cluster binding"/>
    <property type="evidence" value="ECO:0007669"/>
    <property type="project" value="UniProtKB-KW"/>
</dbReference>
<comment type="cofactor">
    <cofactor evidence="14 16">
        <name>[4Fe-4S] cluster</name>
        <dbReference type="ChEBI" id="CHEBI:49883"/>
    </cofactor>
    <text evidence="14 16">Binds 1 [4Fe-4S] cluster. The cluster is coordinated with 3 cysteines and an exchangeable S-adenosyl-L-methionine.</text>
</comment>
<evidence type="ECO:0000256" key="6">
    <source>
        <dbReference type="ARBA" id="ARBA00022490"/>
    </source>
</evidence>
<evidence type="ECO:0000256" key="13">
    <source>
        <dbReference type="ARBA" id="ARBA00048321"/>
    </source>
</evidence>
<dbReference type="InterPro" id="IPR034505">
    <property type="entry name" value="Coproporphyrinogen-III_oxidase"/>
</dbReference>
<feature type="binding site" evidence="16">
    <location>
        <position position="68"/>
    </location>
    <ligand>
        <name>[4Fe-4S] cluster</name>
        <dbReference type="ChEBI" id="CHEBI:49883"/>
        <note>4Fe-4S-S-AdoMet</note>
    </ligand>
</feature>
<evidence type="ECO:0000256" key="7">
    <source>
        <dbReference type="ARBA" id="ARBA00022691"/>
    </source>
</evidence>
<keyword evidence="7 14" id="KW-0949">S-adenosyl-L-methionine</keyword>
<dbReference type="UniPathway" id="UPA00251">
    <property type="reaction ID" value="UER00323"/>
</dbReference>
<dbReference type="Proteomes" id="UP000561045">
    <property type="component" value="Unassembled WGS sequence"/>
</dbReference>
<dbReference type="AlphaFoldDB" id="A0A840BC44"/>
<dbReference type="NCBIfam" id="TIGR00538">
    <property type="entry name" value="hemN"/>
    <property type="match status" value="1"/>
</dbReference>
<keyword evidence="10 14" id="KW-0408">Iron</keyword>
<dbReference type="EC" id="1.3.98.3" evidence="14"/>
<evidence type="ECO:0000256" key="1">
    <source>
        <dbReference type="ARBA" id="ARBA00004496"/>
    </source>
</evidence>
<keyword evidence="11 14" id="KW-0411">Iron-sulfur</keyword>
<sequence length="464" mass="52267">MNQIEQMPVFDRDLIRRFDVSGPRYTSYPTADRFNEGFGRTDFARHLGLRAQGGLMKPLSLYFHIPFCDTVCFYCACNKIVTKDRSRAERYLQYLDKEMGLVAAQLAGSRLVSQMHWGGGTPTFLSDSEIRELFRAIRSHFTLTEGGEYSIEVDPRRVSAETVALLGAEGFNRMSVGVQDFDPVVQAAVNRIQSVDETASVINAARANGFRSVSIDLIYGLPFQSVERVSRTLDTVLSLSPDRLALYNYAHLPTRFMPQRRINAADLPSADQKLEILGMAIDKLTRAGYVFIGMDHFAKPDDEMAVAQRNGRLYRNFQGYSTHSDCDLLGFGVSSIGKVGSAYIQSAKTLEDYYASIDRDELPVVRGYEMSFDDQLRYAVIQSLMCHFEIDFGAFEQGWGIKFSDYFAQELEALRGHERDGLCTVTPHGVEVSVPGRMLARVLAMVFDAHLRSDREVVRYSKVI</sequence>
<feature type="binding site" evidence="15">
    <location>
        <position position="62"/>
    </location>
    <ligand>
        <name>S-adenosyl-L-methionine</name>
        <dbReference type="ChEBI" id="CHEBI:59789"/>
        <label>1</label>
    </ligand>
</feature>
<evidence type="ECO:0000256" key="16">
    <source>
        <dbReference type="PIRSR" id="PIRSR000167-2"/>
    </source>
</evidence>
<dbReference type="GO" id="GO:0004109">
    <property type="term" value="F:coproporphyrinogen oxidase activity"/>
    <property type="evidence" value="ECO:0007669"/>
    <property type="project" value="InterPro"/>
</dbReference>
<feature type="binding site" evidence="15">
    <location>
        <position position="191"/>
    </location>
    <ligand>
        <name>S-adenosyl-L-methionine</name>
        <dbReference type="ChEBI" id="CHEBI:59789"/>
        <label>2</label>
    </ligand>
</feature>
<keyword evidence="8 14" id="KW-0479">Metal-binding</keyword>
<dbReference type="GO" id="GO:0006782">
    <property type="term" value="P:protoporphyrinogen IX biosynthetic process"/>
    <property type="evidence" value="ECO:0007669"/>
    <property type="project" value="UniProtKB-UniPathway"/>
</dbReference>
<dbReference type="InterPro" id="IPR007197">
    <property type="entry name" value="rSAM"/>
</dbReference>
<feature type="binding site" evidence="15">
    <location>
        <begin position="120"/>
        <end position="121"/>
    </location>
    <ligand>
        <name>S-adenosyl-L-methionine</name>
        <dbReference type="ChEBI" id="CHEBI:59789"/>
        <label>2</label>
    </ligand>
</feature>
<reference evidence="18 19" key="1">
    <citation type="submission" date="2020-08" db="EMBL/GenBank/DDBJ databases">
        <title>Genomic Encyclopedia of Type Strains, Phase IV (KMG-IV): sequencing the most valuable type-strain genomes for metagenomic binning, comparative biology and taxonomic classification.</title>
        <authorList>
            <person name="Goeker M."/>
        </authorList>
    </citation>
    <scope>NUCLEOTIDE SEQUENCE [LARGE SCALE GENOMIC DNA]</scope>
    <source>
        <strain evidence="18 19">DSM 106739</strain>
    </source>
</reference>
<dbReference type="InterPro" id="IPR058240">
    <property type="entry name" value="rSAM_sf"/>
</dbReference>
<feature type="domain" description="Radical SAM core" evidence="17">
    <location>
        <begin position="53"/>
        <end position="287"/>
    </location>
</feature>
<feature type="binding site" evidence="15">
    <location>
        <position position="119"/>
    </location>
    <ligand>
        <name>S-adenosyl-L-methionine</name>
        <dbReference type="ChEBI" id="CHEBI:59789"/>
        <label>1</label>
    </ligand>
</feature>
<evidence type="ECO:0000256" key="2">
    <source>
        <dbReference type="ARBA" id="ARBA00004785"/>
    </source>
</evidence>
<organism evidence="18 19">
    <name type="scientific">Niveibacterium umoris</name>
    <dbReference type="NCBI Taxonomy" id="1193620"/>
    <lineage>
        <taxon>Bacteria</taxon>
        <taxon>Pseudomonadati</taxon>
        <taxon>Pseudomonadota</taxon>
        <taxon>Betaproteobacteria</taxon>
        <taxon>Rhodocyclales</taxon>
        <taxon>Rhodocyclaceae</taxon>
        <taxon>Niveibacterium</taxon>
    </lineage>
</organism>
<dbReference type="EMBL" id="JACIET010000001">
    <property type="protein sequence ID" value="MBB4011111.1"/>
    <property type="molecule type" value="Genomic_DNA"/>
</dbReference>
<feature type="binding site" evidence="15">
    <location>
        <position position="179"/>
    </location>
    <ligand>
        <name>S-adenosyl-L-methionine</name>
        <dbReference type="ChEBI" id="CHEBI:59789"/>
        <label>2</label>
    </ligand>
</feature>
<evidence type="ECO:0000313" key="19">
    <source>
        <dbReference type="Proteomes" id="UP000561045"/>
    </source>
</evidence>
<dbReference type="Gene3D" id="1.10.10.920">
    <property type="match status" value="1"/>
</dbReference>
<dbReference type="CDD" id="cd01335">
    <property type="entry name" value="Radical_SAM"/>
    <property type="match status" value="1"/>
</dbReference>
<dbReference type="Pfam" id="PF04055">
    <property type="entry name" value="Radical_SAM"/>
    <property type="match status" value="1"/>
</dbReference>
<protein>
    <recommendedName>
        <fullName evidence="14">Coproporphyrinogen-III oxidase</fullName>
        <ecNumber evidence="14">1.3.98.3</ecNumber>
    </recommendedName>
</protein>
<dbReference type="GO" id="GO:0046872">
    <property type="term" value="F:metal ion binding"/>
    <property type="evidence" value="ECO:0007669"/>
    <property type="project" value="UniProtKB-KW"/>
</dbReference>
<evidence type="ECO:0000256" key="10">
    <source>
        <dbReference type="ARBA" id="ARBA00023004"/>
    </source>
</evidence>
<evidence type="ECO:0000256" key="5">
    <source>
        <dbReference type="ARBA" id="ARBA00022485"/>
    </source>
</evidence>
<feature type="binding site" evidence="15">
    <location>
        <position position="336"/>
    </location>
    <ligand>
        <name>S-adenosyl-L-methionine</name>
        <dbReference type="ChEBI" id="CHEBI:59789"/>
        <label>1</label>
    </ligand>
</feature>
<feature type="binding site" evidence="16">
    <location>
        <position position="72"/>
    </location>
    <ligand>
        <name>[4Fe-4S] cluster</name>
        <dbReference type="ChEBI" id="CHEBI:49883"/>
        <note>4Fe-4S-S-AdoMet</note>
    </ligand>
</feature>
<evidence type="ECO:0000259" key="17">
    <source>
        <dbReference type="PROSITE" id="PS51918"/>
    </source>
</evidence>
<dbReference type="InterPro" id="IPR013785">
    <property type="entry name" value="Aldolase_TIM"/>
</dbReference>
<dbReference type="PANTHER" id="PTHR13932">
    <property type="entry name" value="COPROPORPHYRINIGEN III OXIDASE"/>
    <property type="match status" value="1"/>
</dbReference>
<evidence type="ECO:0000256" key="14">
    <source>
        <dbReference type="PIRNR" id="PIRNR000167"/>
    </source>
</evidence>
<evidence type="ECO:0000313" key="18">
    <source>
        <dbReference type="EMBL" id="MBB4011111.1"/>
    </source>
</evidence>
<feature type="binding site" evidence="15">
    <location>
        <begin position="74"/>
        <end position="76"/>
    </location>
    <ligand>
        <name>S-adenosyl-L-methionine</name>
        <dbReference type="ChEBI" id="CHEBI:59789"/>
        <label>2</label>
    </ligand>
</feature>
<evidence type="ECO:0000256" key="12">
    <source>
        <dbReference type="ARBA" id="ARBA00023244"/>
    </source>
</evidence>
<evidence type="ECO:0000256" key="11">
    <source>
        <dbReference type="ARBA" id="ARBA00023014"/>
    </source>
</evidence>
<feature type="binding site" evidence="16">
    <location>
        <position position="75"/>
    </location>
    <ligand>
        <name>[4Fe-4S] cluster</name>
        <dbReference type="ChEBI" id="CHEBI:49883"/>
        <note>4Fe-4S-S-AdoMet</note>
    </ligand>
</feature>
<dbReference type="PIRSF" id="PIRSF000167">
    <property type="entry name" value="HemN"/>
    <property type="match status" value="1"/>
</dbReference>
<dbReference type="SUPFAM" id="SSF102114">
    <property type="entry name" value="Radical SAM enzymes"/>
    <property type="match status" value="1"/>
</dbReference>
<dbReference type="FunFam" id="1.10.10.920:FF:000001">
    <property type="entry name" value="Coproporphyrinogen-III oxidase"/>
    <property type="match status" value="1"/>
</dbReference>
<dbReference type="SFLD" id="SFLDG01065">
    <property type="entry name" value="anaerobic_coproporphyrinogen-I"/>
    <property type="match status" value="1"/>
</dbReference>
<feature type="binding site" evidence="15">
    <location>
        <position position="216"/>
    </location>
    <ligand>
        <name>S-adenosyl-L-methionine</name>
        <dbReference type="ChEBI" id="CHEBI:59789"/>
        <label>2</label>
    </ligand>
</feature>
<dbReference type="Gene3D" id="3.20.20.70">
    <property type="entry name" value="Aldolase class I"/>
    <property type="match status" value="1"/>
</dbReference>
<evidence type="ECO:0000256" key="3">
    <source>
        <dbReference type="ARBA" id="ARBA00005493"/>
    </source>
</evidence>
<evidence type="ECO:0000256" key="8">
    <source>
        <dbReference type="ARBA" id="ARBA00022723"/>
    </source>
</evidence>
<evidence type="ECO:0000256" key="15">
    <source>
        <dbReference type="PIRSR" id="PIRSR000167-1"/>
    </source>
</evidence>
<feature type="binding site" evidence="15">
    <location>
        <position position="152"/>
    </location>
    <ligand>
        <name>S-adenosyl-L-methionine</name>
        <dbReference type="ChEBI" id="CHEBI:59789"/>
        <label>1</label>
    </ligand>
</feature>
<dbReference type="InterPro" id="IPR004558">
    <property type="entry name" value="Coprogen_oxidase_HemN"/>
</dbReference>
<proteinExistence type="inferred from homology"/>
<dbReference type="SMART" id="SM00729">
    <property type="entry name" value="Elp3"/>
    <property type="match status" value="1"/>
</dbReference>
<comment type="similarity">
    <text evidence="3 14">Belongs to the anaerobic coproporphyrinogen-III oxidase family.</text>
</comment>
<comment type="catalytic activity">
    <reaction evidence="13 14">
        <text>coproporphyrinogen III + 2 S-adenosyl-L-methionine = protoporphyrinogen IX + 2 5'-deoxyadenosine + 2 L-methionine + 2 CO2</text>
        <dbReference type="Rhea" id="RHEA:15425"/>
        <dbReference type="ChEBI" id="CHEBI:16526"/>
        <dbReference type="ChEBI" id="CHEBI:17319"/>
        <dbReference type="ChEBI" id="CHEBI:57307"/>
        <dbReference type="ChEBI" id="CHEBI:57309"/>
        <dbReference type="ChEBI" id="CHEBI:57844"/>
        <dbReference type="ChEBI" id="CHEBI:59789"/>
        <dbReference type="EC" id="1.3.98.3"/>
    </reaction>
</comment>
<keyword evidence="6 14" id="KW-0963">Cytoplasm</keyword>
<dbReference type="RefSeq" id="WP_183631393.1">
    <property type="nucleotide sequence ID" value="NZ_BAABLE010000011.1"/>
</dbReference>
<dbReference type="SFLD" id="SFLDS00029">
    <property type="entry name" value="Radical_SAM"/>
    <property type="match status" value="1"/>
</dbReference>
<dbReference type="InterPro" id="IPR006638">
    <property type="entry name" value="Elp3/MiaA/NifB-like_rSAM"/>
</dbReference>
<dbReference type="PROSITE" id="PS51918">
    <property type="entry name" value="RADICAL_SAM"/>
    <property type="match status" value="1"/>
</dbReference>
<dbReference type="GO" id="GO:0051989">
    <property type="term" value="F:coproporphyrinogen dehydrogenase activity"/>
    <property type="evidence" value="ECO:0007669"/>
    <property type="project" value="UniProtKB-EC"/>
</dbReference>
<dbReference type="InterPro" id="IPR010723">
    <property type="entry name" value="HemN_C"/>
</dbReference>
<keyword evidence="9 14" id="KW-0560">Oxidoreductase</keyword>
<dbReference type="PANTHER" id="PTHR13932:SF6">
    <property type="entry name" value="OXYGEN-INDEPENDENT COPROPORPHYRINOGEN III OXIDASE"/>
    <property type="match status" value="1"/>
</dbReference>